<dbReference type="Pfam" id="PF03061">
    <property type="entry name" value="4HBT"/>
    <property type="match status" value="1"/>
</dbReference>
<comment type="caution">
    <text evidence="26">The sequence shown here is derived from an EMBL/GenBank/DDBJ whole genome shotgun (WGS) entry which is preliminary data.</text>
</comment>
<feature type="region of interest" description="Disordered" evidence="24">
    <location>
        <begin position="84"/>
        <end position="145"/>
    </location>
</feature>
<dbReference type="Proteomes" id="UP000302139">
    <property type="component" value="Unassembled WGS sequence"/>
</dbReference>
<accession>A0A4D4LVP6</accession>
<dbReference type="SUPFAM" id="SSF54637">
    <property type="entry name" value="Thioesterase/thiol ester dehydrase-isomerase"/>
    <property type="match status" value="1"/>
</dbReference>
<keyword evidence="7" id="KW-0378">Hydrolase</keyword>
<comment type="subcellular location">
    <subcellularLocation>
        <location evidence="3">Cell projection</location>
        <location evidence="3">Ruffle membrane</location>
    </subcellularLocation>
    <subcellularLocation>
        <location evidence="2">Cytoplasm</location>
    </subcellularLocation>
    <subcellularLocation>
        <location evidence="1">Membrane</location>
        <topology evidence="1">Peripheral membrane protein</topology>
    </subcellularLocation>
</comment>
<evidence type="ECO:0000256" key="14">
    <source>
        <dbReference type="ARBA" id="ARBA00037002"/>
    </source>
</evidence>
<evidence type="ECO:0000313" key="26">
    <source>
        <dbReference type="EMBL" id="GDY62207.1"/>
    </source>
</evidence>
<gene>
    <name evidence="26" type="ORF">SAV14893_016000</name>
</gene>
<dbReference type="InterPro" id="IPR006683">
    <property type="entry name" value="Thioestr_dom"/>
</dbReference>
<keyword evidence="4" id="KW-1003">Cell membrane</keyword>
<keyword evidence="11" id="KW-0472">Membrane</keyword>
<evidence type="ECO:0000256" key="17">
    <source>
        <dbReference type="ARBA" id="ARBA00040123"/>
    </source>
</evidence>
<evidence type="ECO:0000256" key="5">
    <source>
        <dbReference type="ARBA" id="ARBA00022490"/>
    </source>
</evidence>
<evidence type="ECO:0000256" key="23">
    <source>
        <dbReference type="ARBA" id="ARBA00048180"/>
    </source>
</evidence>
<evidence type="ECO:0000256" key="4">
    <source>
        <dbReference type="ARBA" id="ARBA00022475"/>
    </source>
</evidence>
<dbReference type="GO" id="GO:0016020">
    <property type="term" value="C:membrane"/>
    <property type="evidence" value="ECO:0007669"/>
    <property type="project" value="UniProtKB-SubCell"/>
</dbReference>
<evidence type="ECO:0000256" key="18">
    <source>
        <dbReference type="ARBA" id="ARBA00043210"/>
    </source>
</evidence>
<evidence type="ECO:0000256" key="12">
    <source>
        <dbReference type="ARBA" id="ARBA00023273"/>
    </source>
</evidence>
<evidence type="ECO:0000256" key="10">
    <source>
        <dbReference type="ARBA" id="ARBA00023098"/>
    </source>
</evidence>
<evidence type="ECO:0000259" key="25">
    <source>
        <dbReference type="Pfam" id="PF03061"/>
    </source>
</evidence>
<comment type="catalytic activity">
    <reaction evidence="22">
        <text>dodecanoyl-CoA + H2O = dodecanoate + CoA + H(+)</text>
        <dbReference type="Rhea" id="RHEA:30135"/>
        <dbReference type="ChEBI" id="CHEBI:15377"/>
        <dbReference type="ChEBI" id="CHEBI:15378"/>
        <dbReference type="ChEBI" id="CHEBI:18262"/>
        <dbReference type="ChEBI" id="CHEBI:57287"/>
        <dbReference type="ChEBI" id="CHEBI:57375"/>
    </reaction>
    <physiologicalReaction direction="left-to-right" evidence="22">
        <dbReference type="Rhea" id="RHEA:30136"/>
    </physiologicalReaction>
</comment>
<dbReference type="InterPro" id="IPR052365">
    <property type="entry name" value="THEM4/THEM5_acyl-CoA_thioest"/>
</dbReference>
<evidence type="ECO:0000256" key="6">
    <source>
        <dbReference type="ARBA" id="ARBA00022703"/>
    </source>
</evidence>
<dbReference type="PANTHER" id="PTHR12418">
    <property type="entry name" value="ACYL-COENZYME A THIOESTERASE THEM4"/>
    <property type="match status" value="1"/>
</dbReference>
<dbReference type="CDD" id="cd03443">
    <property type="entry name" value="PaaI_thioesterase"/>
    <property type="match status" value="1"/>
</dbReference>
<keyword evidence="12" id="KW-0966">Cell projection</keyword>
<evidence type="ECO:0000256" key="22">
    <source>
        <dbReference type="ARBA" id="ARBA00048074"/>
    </source>
</evidence>
<dbReference type="GO" id="GO:0005737">
    <property type="term" value="C:cytoplasm"/>
    <property type="evidence" value="ECO:0007669"/>
    <property type="project" value="UniProtKB-SubCell"/>
</dbReference>
<keyword evidence="6" id="KW-0053">Apoptosis</keyword>
<evidence type="ECO:0000256" key="3">
    <source>
        <dbReference type="ARBA" id="ARBA00004632"/>
    </source>
</evidence>
<comment type="catalytic activity">
    <reaction evidence="19">
        <text>octanoyl-CoA + H2O = octanoate + CoA + H(+)</text>
        <dbReference type="Rhea" id="RHEA:30143"/>
        <dbReference type="ChEBI" id="CHEBI:15377"/>
        <dbReference type="ChEBI" id="CHEBI:15378"/>
        <dbReference type="ChEBI" id="CHEBI:25646"/>
        <dbReference type="ChEBI" id="CHEBI:57287"/>
        <dbReference type="ChEBI" id="CHEBI:57386"/>
    </reaction>
    <physiologicalReaction direction="left-to-right" evidence="19">
        <dbReference type="Rhea" id="RHEA:30144"/>
    </physiologicalReaction>
</comment>
<dbReference type="InterPro" id="IPR029069">
    <property type="entry name" value="HotDog_dom_sf"/>
</dbReference>
<feature type="domain" description="Thioesterase" evidence="25">
    <location>
        <begin position="202"/>
        <end position="265"/>
    </location>
</feature>
<evidence type="ECO:0000256" key="15">
    <source>
        <dbReference type="ARBA" id="ARBA00038456"/>
    </source>
</evidence>
<evidence type="ECO:0000256" key="9">
    <source>
        <dbReference type="ARBA" id="ARBA00022946"/>
    </source>
</evidence>
<sequence>MKARGFALYVRQARASSWSMISASPRAATGIFASPAMRESPTTRMRIDPYELATTAATAVPPTRPPSSGSVPKGSRIRAIETPTRKHMSHQVRGAVRRSSYGGAESCMDPSLARCPPGADARVRSAPVSGTSAALKPPADATTPVRHPDAPAPGELLGAHYGHCFGCGEEQSHGLHLAARAGQGVSITAEFTVQPAHQGAPGLAHGGVLATALDETLGSLNWLLRTIAVTGRLETDFVRPVPVGTVLYLEAEVTAVAGRKIYSTATGRIGGPEGPVAVRADALFVEVKVDHFTDNGRQEEIRAAMNDPDQLRRARAFEVNP</sequence>
<evidence type="ECO:0000256" key="21">
    <source>
        <dbReference type="ARBA" id="ARBA00047969"/>
    </source>
</evidence>
<evidence type="ECO:0000256" key="16">
    <source>
        <dbReference type="ARBA" id="ARBA00038848"/>
    </source>
</evidence>
<protein>
    <recommendedName>
        <fullName evidence="17">Acyl-coenzyme A thioesterase THEM4</fullName>
        <ecNumber evidence="16">3.1.2.2</ecNumber>
    </recommendedName>
    <alternativeName>
        <fullName evidence="18">Thioesterase superfamily member 4</fullName>
    </alternativeName>
</protein>
<evidence type="ECO:0000256" key="11">
    <source>
        <dbReference type="ARBA" id="ARBA00023136"/>
    </source>
</evidence>
<evidence type="ECO:0000313" key="27">
    <source>
        <dbReference type="Proteomes" id="UP000302139"/>
    </source>
</evidence>
<keyword evidence="5" id="KW-0963">Cytoplasm</keyword>
<keyword evidence="10" id="KW-0443">Lipid metabolism</keyword>
<evidence type="ECO:0000256" key="1">
    <source>
        <dbReference type="ARBA" id="ARBA00004170"/>
    </source>
</evidence>
<evidence type="ECO:0000256" key="2">
    <source>
        <dbReference type="ARBA" id="ARBA00004496"/>
    </source>
</evidence>
<organism evidence="26 27">
    <name type="scientific">Streptomyces avermitilis</name>
    <dbReference type="NCBI Taxonomy" id="33903"/>
    <lineage>
        <taxon>Bacteria</taxon>
        <taxon>Bacillati</taxon>
        <taxon>Actinomycetota</taxon>
        <taxon>Actinomycetes</taxon>
        <taxon>Kitasatosporales</taxon>
        <taxon>Streptomycetaceae</taxon>
        <taxon>Streptomyces</taxon>
    </lineage>
</organism>
<dbReference type="Gene3D" id="3.10.129.10">
    <property type="entry name" value="Hotdog Thioesterase"/>
    <property type="match status" value="1"/>
</dbReference>
<evidence type="ECO:0000256" key="7">
    <source>
        <dbReference type="ARBA" id="ARBA00022801"/>
    </source>
</evidence>
<dbReference type="EC" id="3.1.2.2" evidence="16"/>
<proteinExistence type="inferred from homology"/>
<keyword evidence="8" id="KW-0276">Fatty acid metabolism</keyword>
<comment type="catalytic activity">
    <reaction evidence="21">
        <text>decanoyl-CoA + H2O = decanoate + CoA + H(+)</text>
        <dbReference type="Rhea" id="RHEA:40059"/>
        <dbReference type="ChEBI" id="CHEBI:15377"/>
        <dbReference type="ChEBI" id="CHEBI:15378"/>
        <dbReference type="ChEBI" id="CHEBI:27689"/>
        <dbReference type="ChEBI" id="CHEBI:57287"/>
        <dbReference type="ChEBI" id="CHEBI:61430"/>
    </reaction>
    <physiologicalReaction direction="left-to-right" evidence="21">
        <dbReference type="Rhea" id="RHEA:40060"/>
    </physiologicalReaction>
</comment>
<comment type="similarity">
    <text evidence="15">Belongs to the THEM4/THEM5 thioesterase family.</text>
</comment>
<evidence type="ECO:0000256" key="8">
    <source>
        <dbReference type="ARBA" id="ARBA00022832"/>
    </source>
</evidence>
<comment type="catalytic activity">
    <reaction evidence="13">
        <text>(5Z,8Z,11Z,14Z)-eicosatetraenoyl-CoA + H2O = (5Z,8Z,11Z,14Z)-eicosatetraenoate + CoA + H(+)</text>
        <dbReference type="Rhea" id="RHEA:40151"/>
        <dbReference type="ChEBI" id="CHEBI:15377"/>
        <dbReference type="ChEBI" id="CHEBI:15378"/>
        <dbReference type="ChEBI" id="CHEBI:32395"/>
        <dbReference type="ChEBI" id="CHEBI:57287"/>
        <dbReference type="ChEBI" id="CHEBI:57368"/>
    </reaction>
    <physiologicalReaction direction="left-to-right" evidence="13">
        <dbReference type="Rhea" id="RHEA:40152"/>
    </physiologicalReaction>
</comment>
<reference evidence="26 27" key="1">
    <citation type="submission" date="2019-04" db="EMBL/GenBank/DDBJ databases">
        <title>Draft genome sequences of Streptomyces avermitilis NBRC 14893.</title>
        <authorList>
            <person name="Komaki H."/>
            <person name="Tamura T."/>
            <person name="Hosoyama A."/>
        </authorList>
    </citation>
    <scope>NUCLEOTIDE SEQUENCE [LARGE SCALE GENOMIC DNA]</scope>
    <source>
        <strain evidence="26 27">NBRC 14893</strain>
    </source>
</reference>
<evidence type="ECO:0000256" key="19">
    <source>
        <dbReference type="ARBA" id="ARBA00047588"/>
    </source>
</evidence>
<name>A0A4D4LVP6_STRAX</name>
<evidence type="ECO:0000256" key="24">
    <source>
        <dbReference type="SAM" id="MobiDB-lite"/>
    </source>
</evidence>
<evidence type="ECO:0000256" key="13">
    <source>
        <dbReference type="ARBA" id="ARBA00035852"/>
    </source>
</evidence>
<comment type="catalytic activity">
    <reaction evidence="20">
        <text>hexadecanoyl-CoA + H2O = hexadecanoate + CoA + H(+)</text>
        <dbReference type="Rhea" id="RHEA:16645"/>
        <dbReference type="ChEBI" id="CHEBI:7896"/>
        <dbReference type="ChEBI" id="CHEBI:15377"/>
        <dbReference type="ChEBI" id="CHEBI:15378"/>
        <dbReference type="ChEBI" id="CHEBI:57287"/>
        <dbReference type="ChEBI" id="CHEBI:57379"/>
        <dbReference type="EC" id="3.1.2.2"/>
    </reaction>
    <physiologicalReaction direction="left-to-right" evidence="20">
        <dbReference type="Rhea" id="RHEA:16646"/>
    </physiologicalReaction>
</comment>
<dbReference type="PANTHER" id="PTHR12418:SF19">
    <property type="entry name" value="ACYL-COENZYME A THIOESTERASE THEM4"/>
    <property type="match status" value="1"/>
</dbReference>
<dbReference type="GO" id="GO:0016787">
    <property type="term" value="F:hydrolase activity"/>
    <property type="evidence" value="ECO:0007669"/>
    <property type="project" value="UniProtKB-KW"/>
</dbReference>
<comment type="catalytic activity">
    <reaction evidence="23">
        <text>tetradecanoyl-CoA + H2O = tetradecanoate + CoA + H(+)</text>
        <dbReference type="Rhea" id="RHEA:40119"/>
        <dbReference type="ChEBI" id="CHEBI:15377"/>
        <dbReference type="ChEBI" id="CHEBI:15378"/>
        <dbReference type="ChEBI" id="CHEBI:30807"/>
        <dbReference type="ChEBI" id="CHEBI:57287"/>
        <dbReference type="ChEBI" id="CHEBI:57385"/>
    </reaction>
    <physiologicalReaction direction="left-to-right" evidence="23">
        <dbReference type="Rhea" id="RHEA:40120"/>
    </physiologicalReaction>
</comment>
<dbReference type="EMBL" id="BJHX01000001">
    <property type="protein sequence ID" value="GDY62207.1"/>
    <property type="molecule type" value="Genomic_DNA"/>
</dbReference>
<comment type="catalytic activity">
    <reaction evidence="14">
        <text>(9Z)-octadecenoyl-CoA + H2O = (9Z)-octadecenoate + CoA + H(+)</text>
        <dbReference type="Rhea" id="RHEA:40139"/>
        <dbReference type="ChEBI" id="CHEBI:15377"/>
        <dbReference type="ChEBI" id="CHEBI:15378"/>
        <dbReference type="ChEBI" id="CHEBI:30823"/>
        <dbReference type="ChEBI" id="CHEBI:57287"/>
        <dbReference type="ChEBI" id="CHEBI:57387"/>
    </reaction>
    <physiologicalReaction direction="left-to-right" evidence="14">
        <dbReference type="Rhea" id="RHEA:40140"/>
    </physiologicalReaction>
</comment>
<evidence type="ECO:0000256" key="20">
    <source>
        <dbReference type="ARBA" id="ARBA00047734"/>
    </source>
</evidence>
<dbReference type="GO" id="GO:0006631">
    <property type="term" value="P:fatty acid metabolic process"/>
    <property type="evidence" value="ECO:0007669"/>
    <property type="project" value="UniProtKB-KW"/>
</dbReference>
<keyword evidence="9" id="KW-0809">Transit peptide</keyword>
<dbReference type="AlphaFoldDB" id="A0A4D4LVP6"/>